<dbReference type="EnsemblPlants" id="Zm00001eb346510_T001">
    <property type="protein sequence ID" value="Zm00001eb346510_P001"/>
    <property type="gene ID" value="Zm00001eb346510"/>
</dbReference>
<reference evidence="2" key="2">
    <citation type="submission" date="2019-07" db="EMBL/GenBank/DDBJ databases">
        <authorList>
            <person name="Seetharam A."/>
            <person name="Woodhouse M."/>
            <person name="Cannon E."/>
        </authorList>
    </citation>
    <scope>NUCLEOTIDE SEQUENCE [LARGE SCALE GENOMIC DNA]</scope>
    <source>
        <strain evidence="2">cv. B73</strain>
    </source>
</reference>
<dbReference type="AlphaFoldDB" id="A0A804QRA2"/>
<dbReference type="Proteomes" id="UP000007305">
    <property type="component" value="Chromosome 8"/>
</dbReference>
<dbReference type="InParanoid" id="A0A804QRA2"/>
<evidence type="ECO:0000313" key="3">
    <source>
        <dbReference type="Proteomes" id="UP000007305"/>
    </source>
</evidence>
<name>A0A804QRA2_MAIZE</name>
<reference evidence="3" key="1">
    <citation type="journal article" date="2009" name="Science">
        <title>The B73 maize genome: complexity, diversity, and dynamics.</title>
        <authorList>
            <person name="Schnable P.S."/>
            <person name="Ware D."/>
            <person name="Fulton R.S."/>
            <person name="Stein J.C."/>
            <person name="Wei F."/>
            <person name="Pasternak S."/>
            <person name="Liang C."/>
            <person name="Zhang J."/>
            <person name="Fulton L."/>
            <person name="Graves T.A."/>
            <person name="Minx P."/>
            <person name="Reily A.D."/>
            <person name="Courtney L."/>
            <person name="Kruchowski S.S."/>
            <person name="Tomlinson C."/>
            <person name="Strong C."/>
            <person name="Delehaunty K."/>
            <person name="Fronick C."/>
            <person name="Courtney B."/>
            <person name="Rock S.M."/>
            <person name="Belter E."/>
            <person name="Du F."/>
            <person name="Kim K."/>
            <person name="Abbott R.M."/>
            <person name="Cotton M."/>
            <person name="Levy A."/>
            <person name="Marchetto P."/>
            <person name="Ochoa K."/>
            <person name="Jackson S.M."/>
            <person name="Gillam B."/>
            <person name="Chen W."/>
            <person name="Yan L."/>
            <person name="Higginbotham J."/>
            <person name="Cardenas M."/>
            <person name="Waligorski J."/>
            <person name="Applebaum E."/>
            <person name="Phelps L."/>
            <person name="Falcone J."/>
            <person name="Kanchi K."/>
            <person name="Thane T."/>
            <person name="Scimone A."/>
            <person name="Thane N."/>
            <person name="Henke J."/>
            <person name="Wang T."/>
            <person name="Ruppert J."/>
            <person name="Shah N."/>
            <person name="Rotter K."/>
            <person name="Hodges J."/>
            <person name="Ingenthron E."/>
            <person name="Cordes M."/>
            <person name="Kohlberg S."/>
            <person name="Sgro J."/>
            <person name="Delgado B."/>
            <person name="Mead K."/>
            <person name="Chinwalla A."/>
            <person name="Leonard S."/>
            <person name="Crouse K."/>
            <person name="Collura K."/>
            <person name="Kudrna D."/>
            <person name="Currie J."/>
            <person name="He R."/>
            <person name="Angelova A."/>
            <person name="Rajasekar S."/>
            <person name="Mueller T."/>
            <person name="Lomeli R."/>
            <person name="Scara G."/>
            <person name="Ko A."/>
            <person name="Delaney K."/>
            <person name="Wissotski M."/>
            <person name="Lopez G."/>
            <person name="Campos D."/>
            <person name="Braidotti M."/>
            <person name="Ashley E."/>
            <person name="Golser W."/>
            <person name="Kim H."/>
            <person name="Lee S."/>
            <person name="Lin J."/>
            <person name="Dujmic Z."/>
            <person name="Kim W."/>
            <person name="Talag J."/>
            <person name="Zuccolo A."/>
            <person name="Fan C."/>
            <person name="Sebastian A."/>
            <person name="Kramer M."/>
            <person name="Spiegel L."/>
            <person name="Nascimento L."/>
            <person name="Zutavern T."/>
            <person name="Miller B."/>
            <person name="Ambroise C."/>
            <person name="Muller S."/>
            <person name="Spooner W."/>
            <person name="Narechania A."/>
            <person name="Ren L."/>
            <person name="Wei S."/>
            <person name="Kumari S."/>
            <person name="Faga B."/>
            <person name="Levy M.J."/>
            <person name="McMahan L."/>
            <person name="Van Buren P."/>
            <person name="Vaughn M.W."/>
            <person name="Ying K."/>
            <person name="Yeh C.-T."/>
            <person name="Emrich S.J."/>
            <person name="Jia Y."/>
            <person name="Kalyanaraman A."/>
            <person name="Hsia A.-P."/>
            <person name="Barbazuk W.B."/>
            <person name="Baucom R.S."/>
            <person name="Brutnell T.P."/>
            <person name="Carpita N.C."/>
            <person name="Chaparro C."/>
            <person name="Chia J.-M."/>
            <person name="Deragon J.-M."/>
            <person name="Estill J.C."/>
            <person name="Fu Y."/>
            <person name="Jeddeloh J.A."/>
            <person name="Han Y."/>
            <person name="Lee H."/>
            <person name="Li P."/>
            <person name="Lisch D.R."/>
            <person name="Liu S."/>
            <person name="Liu Z."/>
            <person name="Nagel D.H."/>
            <person name="McCann M.C."/>
            <person name="SanMiguel P."/>
            <person name="Myers A.M."/>
            <person name="Nettleton D."/>
            <person name="Nguyen J."/>
            <person name="Penning B.W."/>
            <person name="Ponnala L."/>
            <person name="Schneider K.L."/>
            <person name="Schwartz D.C."/>
            <person name="Sharma A."/>
            <person name="Soderlund C."/>
            <person name="Springer N.M."/>
            <person name="Sun Q."/>
            <person name="Wang H."/>
            <person name="Waterman M."/>
            <person name="Westerman R."/>
            <person name="Wolfgruber T.K."/>
            <person name="Yang L."/>
            <person name="Yu Y."/>
            <person name="Zhang L."/>
            <person name="Zhou S."/>
            <person name="Zhu Q."/>
            <person name="Bennetzen J.L."/>
            <person name="Dawe R.K."/>
            <person name="Jiang J."/>
            <person name="Jiang N."/>
            <person name="Presting G.G."/>
            <person name="Wessler S.R."/>
            <person name="Aluru S."/>
            <person name="Martienssen R.A."/>
            <person name="Clifton S.W."/>
            <person name="McCombie W.R."/>
            <person name="Wing R.A."/>
            <person name="Wilson R.K."/>
        </authorList>
    </citation>
    <scope>NUCLEOTIDE SEQUENCE [LARGE SCALE GENOMIC DNA]</scope>
    <source>
        <strain evidence="3">cv. B73</strain>
    </source>
</reference>
<keyword evidence="3" id="KW-1185">Reference proteome</keyword>
<protein>
    <submittedName>
        <fullName evidence="2">Uncharacterized protein</fullName>
    </submittedName>
</protein>
<keyword evidence="1" id="KW-0812">Transmembrane</keyword>
<organism evidence="2 3">
    <name type="scientific">Zea mays</name>
    <name type="common">Maize</name>
    <dbReference type="NCBI Taxonomy" id="4577"/>
    <lineage>
        <taxon>Eukaryota</taxon>
        <taxon>Viridiplantae</taxon>
        <taxon>Streptophyta</taxon>
        <taxon>Embryophyta</taxon>
        <taxon>Tracheophyta</taxon>
        <taxon>Spermatophyta</taxon>
        <taxon>Magnoliopsida</taxon>
        <taxon>Liliopsida</taxon>
        <taxon>Poales</taxon>
        <taxon>Poaceae</taxon>
        <taxon>PACMAD clade</taxon>
        <taxon>Panicoideae</taxon>
        <taxon>Andropogonodae</taxon>
        <taxon>Andropogoneae</taxon>
        <taxon>Tripsacinae</taxon>
        <taxon>Zea</taxon>
    </lineage>
</organism>
<reference evidence="2" key="3">
    <citation type="submission" date="2021-05" db="UniProtKB">
        <authorList>
            <consortium name="EnsemblPlants"/>
        </authorList>
    </citation>
    <scope>IDENTIFICATION</scope>
    <source>
        <strain evidence="2">cv. B73</strain>
    </source>
</reference>
<sequence length="322" mass="34773">MKRTNLTRGKKKQYITEGGRLEGGPAVDDAPVAGDHGLADAVADQHDVLAVLGHHHVLLVDASKHVDHVVPGAAVEVSRRGSHGVPDRGEIPGATLVHRDHGIHLHRRLWPLDRHPPHHLVVGHVKQAPPRRGCRRVLLVLVTVAVAVAVVRVIAATLVRVSRLRRWHPCPGEERQREAVQLGAVGDGRVEAAAVGPRPRRGLQAVEARLLVGQDRRQQRVHVVGLRVQEGVRGLDRGAGGREEVHVEVGHELAVPQRPDGARGEVPVAREVAVDEGREHARARQGLGHREAAVLVEVPLAARREDGPAEGRVSGGVARGRR</sequence>
<keyword evidence="1" id="KW-0472">Membrane</keyword>
<evidence type="ECO:0000256" key="1">
    <source>
        <dbReference type="SAM" id="Phobius"/>
    </source>
</evidence>
<proteinExistence type="predicted"/>
<accession>A0A804QRA2</accession>
<evidence type="ECO:0000313" key="2">
    <source>
        <dbReference type="EnsemblPlants" id="Zm00001eb346510_P001"/>
    </source>
</evidence>
<feature type="transmembrane region" description="Helical" evidence="1">
    <location>
        <begin position="137"/>
        <end position="159"/>
    </location>
</feature>
<keyword evidence="1" id="KW-1133">Transmembrane helix</keyword>
<dbReference type="Gramene" id="Zm00001eb346510_T001">
    <property type="protein sequence ID" value="Zm00001eb346510_P001"/>
    <property type="gene ID" value="Zm00001eb346510"/>
</dbReference>